<dbReference type="Proteomes" id="UP001212841">
    <property type="component" value="Unassembled WGS sequence"/>
</dbReference>
<keyword evidence="3" id="KW-1185">Reference proteome</keyword>
<sequence length="92" mass="10120">MDGSTETEPSGDVSKYDSGDEDSEDSDPEGMGGPDEMNGYAIKLEVDDTAPRIMRLEADQNITWEDFSKMIDDGDVAYAALLMPHVCLVRRT</sequence>
<dbReference type="AlphaFoldDB" id="A0AAD5SCI9"/>
<evidence type="ECO:0000313" key="2">
    <source>
        <dbReference type="EMBL" id="KAJ3051109.1"/>
    </source>
</evidence>
<protein>
    <submittedName>
        <fullName evidence="2">Uncharacterized protein</fullName>
    </submittedName>
</protein>
<evidence type="ECO:0000313" key="3">
    <source>
        <dbReference type="Proteomes" id="UP001212841"/>
    </source>
</evidence>
<evidence type="ECO:0000256" key="1">
    <source>
        <dbReference type="SAM" id="MobiDB-lite"/>
    </source>
</evidence>
<proteinExistence type="predicted"/>
<feature type="region of interest" description="Disordered" evidence="1">
    <location>
        <begin position="1"/>
        <end position="40"/>
    </location>
</feature>
<comment type="caution">
    <text evidence="2">The sequence shown here is derived from an EMBL/GenBank/DDBJ whole genome shotgun (WGS) entry which is preliminary data.</text>
</comment>
<gene>
    <name evidence="2" type="ORF">HK097_007922</name>
</gene>
<feature type="compositionally biased region" description="Acidic residues" evidence="1">
    <location>
        <begin position="19"/>
        <end position="28"/>
    </location>
</feature>
<organism evidence="2 3">
    <name type="scientific">Rhizophlyctis rosea</name>
    <dbReference type="NCBI Taxonomy" id="64517"/>
    <lineage>
        <taxon>Eukaryota</taxon>
        <taxon>Fungi</taxon>
        <taxon>Fungi incertae sedis</taxon>
        <taxon>Chytridiomycota</taxon>
        <taxon>Chytridiomycota incertae sedis</taxon>
        <taxon>Chytridiomycetes</taxon>
        <taxon>Rhizophlyctidales</taxon>
        <taxon>Rhizophlyctidaceae</taxon>
        <taxon>Rhizophlyctis</taxon>
    </lineage>
</organism>
<reference evidence="2" key="1">
    <citation type="submission" date="2020-05" db="EMBL/GenBank/DDBJ databases">
        <title>Phylogenomic resolution of chytrid fungi.</title>
        <authorList>
            <person name="Stajich J.E."/>
            <person name="Amses K."/>
            <person name="Simmons R."/>
            <person name="Seto K."/>
            <person name="Myers J."/>
            <person name="Bonds A."/>
            <person name="Quandt C.A."/>
            <person name="Barry K."/>
            <person name="Liu P."/>
            <person name="Grigoriev I."/>
            <person name="Longcore J.E."/>
            <person name="James T.Y."/>
        </authorList>
    </citation>
    <scope>NUCLEOTIDE SEQUENCE</scope>
    <source>
        <strain evidence="2">JEL0318</strain>
    </source>
</reference>
<dbReference type="EMBL" id="JADGJD010000434">
    <property type="protein sequence ID" value="KAJ3051109.1"/>
    <property type="molecule type" value="Genomic_DNA"/>
</dbReference>
<name>A0AAD5SCI9_9FUNG</name>
<accession>A0AAD5SCI9</accession>